<dbReference type="PANTHER" id="PTHR45784">
    <property type="entry name" value="C-TYPE LECTIN DOMAIN FAMILY 20 MEMBER A-RELATED"/>
    <property type="match status" value="1"/>
</dbReference>
<accession>A0AAR2IWF1</accession>
<dbReference type="PANTHER" id="PTHR45784:SF3">
    <property type="entry name" value="C-TYPE LECTIN DOMAIN FAMILY 4 MEMBER K-LIKE-RELATED"/>
    <property type="match status" value="1"/>
</dbReference>
<proteinExistence type="predicted"/>
<evidence type="ECO:0000313" key="3">
    <source>
        <dbReference type="Ensembl" id="ENSPNAP00000044053.1"/>
    </source>
</evidence>
<feature type="signal peptide" evidence="1">
    <location>
        <begin position="1"/>
        <end position="20"/>
    </location>
</feature>
<dbReference type="Proteomes" id="UP001501920">
    <property type="component" value="Chromosome 12"/>
</dbReference>
<evidence type="ECO:0000259" key="2">
    <source>
        <dbReference type="PROSITE" id="PS50041"/>
    </source>
</evidence>
<protein>
    <recommendedName>
        <fullName evidence="2">C-type lectin domain-containing protein</fullName>
    </recommendedName>
</protein>
<organism evidence="3 4">
    <name type="scientific">Pygocentrus nattereri</name>
    <name type="common">Red-bellied piranha</name>
    <dbReference type="NCBI Taxonomy" id="42514"/>
    <lineage>
        <taxon>Eukaryota</taxon>
        <taxon>Metazoa</taxon>
        <taxon>Chordata</taxon>
        <taxon>Craniata</taxon>
        <taxon>Vertebrata</taxon>
        <taxon>Euteleostomi</taxon>
        <taxon>Actinopterygii</taxon>
        <taxon>Neopterygii</taxon>
        <taxon>Teleostei</taxon>
        <taxon>Ostariophysi</taxon>
        <taxon>Characiformes</taxon>
        <taxon>Characoidei</taxon>
        <taxon>Pygocentrus</taxon>
    </lineage>
</organism>
<name>A0AAR2IWF1_PYGNA</name>
<dbReference type="Gene3D" id="3.10.100.10">
    <property type="entry name" value="Mannose-Binding Protein A, subunit A"/>
    <property type="match status" value="1"/>
</dbReference>
<reference evidence="3 4" key="1">
    <citation type="submission" date="2020-10" db="EMBL/GenBank/DDBJ databases">
        <title>Pygocentrus nattereri (red-bellied piranha) genome, fPygNat1, primary haplotype.</title>
        <authorList>
            <person name="Myers G."/>
            <person name="Meyer A."/>
            <person name="Karagic N."/>
            <person name="Pippel M."/>
            <person name="Winkler S."/>
            <person name="Tracey A."/>
            <person name="Wood J."/>
            <person name="Formenti G."/>
            <person name="Howe K."/>
            <person name="Fedrigo O."/>
            <person name="Jarvis E.D."/>
        </authorList>
    </citation>
    <scope>NUCLEOTIDE SEQUENCE [LARGE SCALE GENOMIC DNA]</scope>
</reference>
<keyword evidence="1" id="KW-0732">Signal</keyword>
<dbReference type="Pfam" id="PF00059">
    <property type="entry name" value="Lectin_C"/>
    <property type="match status" value="1"/>
</dbReference>
<dbReference type="SMART" id="SM00034">
    <property type="entry name" value="CLECT"/>
    <property type="match status" value="1"/>
</dbReference>
<reference evidence="3" key="2">
    <citation type="submission" date="2025-08" db="UniProtKB">
        <authorList>
            <consortium name="Ensembl"/>
        </authorList>
    </citation>
    <scope>IDENTIFICATION</scope>
</reference>
<dbReference type="GeneTree" id="ENSGT00940000163911"/>
<dbReference type="SUPFAM" id="SSF56436">
    <property type="entry name" value="C-type lectin-like"/>
    <property type="match status" value="1"/>
</dbReference>
<dbReference type="InterPro" id="IPR016187">
    <property type="entry name" value="CTDL_fold"/>
</dbReference>
<reference evidence="3" key="3">
    <citation type="submission" date="2025-09" db="UniProtKB">
        <authorList>
            <consortium name="Ensembl"/>
        </authorList>
    </citation>
    <scope>IDENTIFICATION</scope>
</reference>
<keyword evidence="4" id="KW-1185">Reference proteome</keyword>
<dbReference type="AlphaFoldDB" id="A0AAR2IWF1"/>
<dbReference type="PROSITE" id="PS50041">
    <property type="entry name" value="C_TYPE_LECTIN_2"/>
    <property type="match status" value="1"/>
</dbReference>
<dbReference type="Ensembl" id="ENSPNAT00000059563.1">
    <property type="protein sequence ID" value="ENSPNAP00000044053.1"/>
    <property type="gene ID" value="ENSPNAG00000011641.2"/>
</dbReference>
<feature type="domain" description="C-type lectin" evidence="2">
    <location>
        <begin position="16"/>
        <end position="130"/>
    </location>
</feature>
<evidence type="ECO:0000313" key="4">
    <source>
        <dbReference type="Proteomes" id="UP001501920"/>
    </source>
</evidence>
<feature type="chain" id="PRO_5043344453" description="C-type lectin domain-containing protein" evidence="1">
    <location>
        <begin position="21"/>
        <end position="136"/>
    </location>
</feature>
<sequence>MVGRLSVSPVLLLMFFTAVCVFVNESKTWTEAQSYCRQTYTDLATISNMDEMKKLNSTLNTLKNAPNSSVWIGLKKGVAGKWLWSLADGNFYRDGDTYRNWREREPDNGGNRDEYCVAMFKDKGDWFDEHYFMKQI</sequence>
<evidence type="ECO:0000256" key="1">
    <source>
        <dbReference type="SAM" id="SignalP"/>
    </source>
</evidence>
<dbReference type="InterPro" id="IPR016186">
    <property type="entry name" value="C-type_lectin-like/link_sf"/>
</dbReference>
<dbReference type="InterPro" id="IPR001304">
    <property type="entry name" value="C-type_lectin-like"/>
</dbReference>